<evidence type="ECO:0000256" key="1">
    <source>
        <dbReference type="ARBA" id="ARBA00004245"/>
    </source>
</evidence>
<dbReference type="Gene3D" id="1.25.40.10">
    <property type="entry name" value="Tetratricopeptide repeat domain"/>
    <property type="match status" value="1"/>
</dbReference>
<dbReference type="FunFam" id="1.25.40.10:FF:000003">
    <property type="entry name" value="kinesin light chain isoform X1"/>
    <property type="match status" value="1"/>
</dbReference>
<dbReference type="PROSITE" id="PS01160">
    <property type="entry name" value="KINESIN_LIGHT"/>
    <property type="match status" value="1"/>
</dbReference>
<name>A0A9Q0DC66_9TELE</name>
<evidence type="ECO:0000256" key="2">
    <source>
        <dbReference type="ARBA" id="ARBA00009622"/>
    </source>
</evidence>
<evidence type="ECO:0000256" key="7">
    <source>
        <dbReference type="ARBA" id="ARBA00023054"/>
    </source>
</evidence>
<dbReference type="PANTHER" id="PTHR45783">
    <property type="entry name" value="KINESIN LIGHT CHAIN"/>
    <property type="match status" value="1"/>
</dbReference>
<dbReference type="GO" id="GO:0005874">
    <property type="term" value="C:microtubule"/>
    <property type="evidence" value="ECO:0007669"/>
    <property type="project" value="UniProtKB-UniRule"/>
</dbReference>
<keyword evidence="7 12" id="KW-0175">Coiled coil</keyword>
<keyword evidence="15" id="KW-1185">Reference proteome</keyword>
<keyword evidence="3 11" id="KW-0963">Cytoplasm</keyword>
<protein>
    <recommendedName>
        <fullName evidence="11">Kinesin light chain</fullName>
    </recommendedName>
</protein>
<dbReference type="InterPro" id="IPR011990">
    <property type="entry name" value="TPR-like_helical_dom_sf"/>
</dbReference>
<dbReference type="InterPro" id="IPR015792">
    <property type="entry name" value="Kinesin_light_repeat"/>
</dbReference>
<feature type="coiled-coil region" evidence="12">
    <location>
        <begin position="85"/>
        <end position="112"/>
    </location>
</feature>
<comment type="subcellular location">
    <subcellularLocation>
        <location evidence="1 11">Cytoplasm</location>
        <location evidence="1 11">Cytoskeleton</location>
    </subcellularLocation>
</comment>
<dbReference type="Pfam" id="PF13374">
    <property type="entry name" value="TPR_10"/>
    <property type="match status" value="1"/>
</dbReference>
<evidence type="ECO:0000313" key="15">
    <source>
        <dbReference type="Proteomes" id="UP001148018"/>
    </source>
</evidence>
<feature type="repeat" description="TPR" evidence="10">
    <location>
        <begin position="177"/>
        <end position="210"/>
    </location>
</feature>
<dbReference type="Pfam" id="PF13424">
    <property type="entry name" value="TPR_12"/>
    <property type="match status" value="2"/>
</dbReference>
<dbReference type="PRINTS" id="PR00381">
    <property type="entry name" value="KINESINLIGHT"/>
</dbReference>
<dbReference type="Proteomes" id="UP001148018">
    <property type="component" value="Unassembled WGS sequence"/>
</dbReference>
<dbReference type="PROSITE" id="PS50005">
    <property type="entry name" value="TPR"/>
    <property type="match status" value="2"/>
</dbReference>
<dbReference type="SUPFAM" id="SSF48452">
    <property type="entry name" value="TPR-like"/>
    <property type="match status" value="2"/>
</dbReference>
<keyword evidence="8 11" id="KW-0505">Motor protein</keyword>
<evidence type="ECO:0000256" key="8">
    <source>
        <dbReference type="ARBA" id="ARBA00023175"/>
    </source>
</evidence>
<evidence type="ECO:0000256" key="3">
    <source>
        <dbReference type="ARBA" id="ARBA00022490"/>
    </source>
</evidence>
<comment type="similarity">
    <text evidence="2 11">Belongs to the kinesin light chain family.</text>
</comment>
<evidence type="ECO:0000256" key="5">
    <source>
        <dbReference type="ARBA" id="ARBA00022737"/>
    </source>
</evidence>
<evidence type="ECO:0000313" key="14">
    <source>
        <dbReference type="EMBL" id="KAJ3585547.1"/>
    </source>
</evidence>
<proteinExistence type="inferred from homology"/>
<dbReference type="PANTHER" id="PTHR45783:SF2">
    <property type="entry name" value="KINESIN LIGHT CHAIN 2"/>
    <property type="match status" value="1"/>
</dbReference>
<evidence type="ECO:0000256" key="6">
    <source>
        <dbReference type="ARBA" id="ARBA00022803"/>
    </source>
</evidence>
<keyword evidence="4 11" id="KW-0493">Microtubule</keyword>
<comment type="caution">
    <text evidence="14">The sequence shown here is derived from an EMBL/GenBank/DDBJ whole genome shotgun (WGS) entry which is preliminary data.</text>
</comment>
<dbReference type="GO" id="GO:0005737">
    <property type="term" value="C:cytoplasm"/>
    <property type="evidence" value="ECO:0007669"/>
    <property type="project" value="TreeGrafter"/>
</dbReference>
<keyword evidence="9 11" id="KW-0206">Cytoskeleton</keyword>
<reference evidence="14" key="1">
    <citation type="submission" date="2022-07" db="EMBL/GenBank/DDBJ databases">
        <title>Chromosome-level genome of Muraenolepis orangiensis.</title>
        <authorList>
            <person name="Kim J."/>
        </authorList>
    </citation>
    <scope>NUCLEOTIDE SEQUENCE</scope>
    <source>
        <strain evidence="14">KU_S4_2022</strain>
        <tissue evidence="14">Muscle</tissue>
    </source>
</reference>
<dbReference type="OrthoDB" id="413723at2759"/>
<comment type="function">
    <text evidence="11">Kinesin is a microtubule-associated force-producing protein that play a role in organelle transport.</text>
</comment>
<feature type="non-terminal residue" evidence="14">
    <location>
        <position position="1"/>
    </location>
</feature>
<feature type="compositionally biased region" description="Basic and acidic residues" evidence="13">
    <location>
        <begin position="465"/>
        <end position="478"/>
    </location>
</feature>
<comment type="subunit">
    <text evidence="11">Oligomeric complex composed of two heavy chains and two light chains.</text>
</comment>
<sequence length="532" mass="59271">MSTTVYPREEALERLSQEEIVLGTKAVIQGLETLRGEHAQLLNSLLDCAQPPVAQEKSGLLRKSMEAIELGLGEAQVIIALSGHLSAVESEKQKLRAQVRRLCQENQWLRDELAGTQHKLQKSEQSGGYEIPARLRTLHNLVIQYASQGRYEVAVPLCKQALEDLEKTSGHDHPDVATMLNILALVYRDQNKYKEAAHLLNDALAIREKTLGRDHPAVAATLNNLAVLYGKRGKYKEAEPLCKRALEIREKVLGKYHPDVAKQLNNLALLCQNQGKYEEVEYYYGRALEIYQSKLGADDPNVAKTKNNLATCYLKQGKFKDAEALYKEILTRAHEKEFGSVNNDNKPIWMHAEEREESKGKRKDCGSYVEYGGWYKACKVDSPTVNTTLKSLGSLYRRQGKLEAAETLEECANKTRKQDGSHGGSDRRQSRDGGAQRGDGEGGDDSAEWTGDGNGSLRRSGSFGKIRDALRRSSEMLVKKLQGSGPQEPRNPGLKRASSLNFLNKSNEETPQAPHCSVVGPGERVLLFRHQP</sequence>
<feature type="compositionally biased region" description="Basic and acidic residues" evidence="13">
    <location>
        <begin position="411"/>
        <end position="431"/>
    </location>
</feature>
<evidence type="ECO:0000256" key="4">
    <source>
        <dbReference type="ARBA" id="ARBA00022701"/>
    </source>
</evidence>
<evidence type="ECO:0000256" key="9">
    <source>
        <dbReference type="ARBA" id="ARBA00023212"/>
    </source>
</evidence>
<keyword evidence="6 10" id="KW-0802">TPR repeat</keyword>
<dbReference type="InterPro" id="IPR019734">
    <property type="entry name" value="TPR_rpt"/>
</dbReference>
<gene>
    <name evidence="14" type="ORF">NHX12_014266</name>
</gene>
<evidence type="ECO:0000256" key="10">
    <source>
        <dbReference type="PROSITE-ProRule" id="PRU00339"/>
    </source>
</evidence>
<keyword evidence="5" id="KW-0677">Repeat</keyword>
<dbReference type="SMART" id="SM00028">
    <property type="entry name" value="TPR"/>
    <property type="match status" value="4"/>
</dbReference>
<feature type="region of interest" description="Disordered" evidence="13">
    <location>
        <begin position="411"/>
        <end position="499"/>
    </location>
</feature>
<evidence type="ECO:0000256" key="12">
    <source>
        <dbReference type="SAM" id="Coils"/>
    </source>
</evidence>
<feature type="repeat" description="TPR" evidence="10">
    <location>
        <begin position="219"/>
        <end position="252"/>
    </location>
</feature>
<dbReference type="InterPro" id="IPR002151">
    <property type="entry name" value="Kinesin_light"/>
</dbReference>
<dbReference type="AlphaFoldDB" id="A0A9Q0DC66"/>
<dbReference type="GO" id="GO:0005871">
    <property type="term" value="C:kinesin complex"/>
    <property type="evidence" value="ECO:0007669"/>
    <property type="project" value="UniProtKB-UniRule"/>
</dbReference>
<accession>A0A9Q0DC66</accession>
<evidence type="ECO:0000256" key="11">
    <source>
        <dbReference type="RuleBase" id="RU367020"/>
    </source>
</evidence>
<organism evidence="14 15">
    <name type="scientific">Muraenolepis orangiensis</name>
    <name type="common">Patagonian moray cod</name>
    <dbReference type="NCBI Taxonomy" id="630683"/>
    <lineage>
        <taxon>Eukaryota</taxon>
        <taxon>Metazoa</taxon>
        <taxon>Chordata</taxon>
        <taxon>Craniata</taxon>
        <taxon>Vertebrata</taxon>
        <taxon>Euteleostomi</taxon>
        <taxon>Actinopterygii</taxon>
        <taxon>Neopterygii</taxon>
        <taxon>Teleostei</taxon>
        <taxon>Neoteleostei</taxon>
        <taxon>Acanthomorphata</taxon>
        <taxon>Zeiogadaria</taxon>
        <taxon>Gadariae</taxon>
        <taxon>Gadiformes</taxon>
        <taxon>Muraenolepidoidei</taxon>
        <taxon>Muraenolepididae</taxon>
        <taxon>Muraenolepis</taxon>
    </lineage>
</organism>
<evidence type="ECO:0000256" key="13">
    <source>
        <dbReference type="SAM" id="MobiDB-lite"/>
    </source>
</evidence>
<dbReference type="EMBL" id="JANIIK010000118">
    <property type="protein sequence ID" value="KAJ3585547.1"/>
    <property type="molecule type" value="Genomic_DNA"/>
</dbReference>
<dbReference type="GO" id="GO:0007018">
    <property type="term" value="P:microtubule-based movement"/>
    <property type="evidence" value="ECO:0007669"/>
    <property type="project" value="TreeGrafter"/>
</dbReference>
<dbReference type="GO" id="GO:0019894">
    <property type="term" value="F:kinesin binding"/>
    <property type="evidence" value="ECO:0007669"/>
    <property type="project" value="TreeGrafter"/>
</dbReference>